<dbReference type="Pfam" id="PF18456">
    <property type="entry name" value="CmlA_N"/>
    <property type="match status" value="1"/>
</dbReference>
<dbReference type="InterPro" id="IPR050114">
    <property type="entry name" value="UPF0173_UPF0282_UlaG_hydrolase"/>
</dbReference>
<dbReference type="InterPro" id="IPR041141">
    <property type="entry name" value="CmlA_N"/>
</dbReference>
<name>A0A1I3RL75_9BURK</name>
<dbReference type="AlphaFoldDB" id="A0A1I3RL75"/>
<dbReference type="OrthoDB" id="5657199at2"/>
<reference evidence="2 3" key="1">
    <citation type="submission" date="2016-10" db="EMBL/GenBank/DDBJ databases">
        <authorList>
            <person name="de Groot N.N."/>
        </authorList>
    </citation>
    <scope>NUCLEOTIDE SEQUENCE [LARGE SCALE GENOMIC DNA]</scope>
    <source>
        <strain evidence="2 3">LMG 23650</strain>
    </source>
</reference>
<organism evidence="2 3">
    <name type="scientific">Paraburkholderia megapolitana</name>
    <dbReference type="NCBI Taxonomy" id="420953"/>
    <lineage>
        <taxon>Bacteria</taxon>
        <taxon>Pseudomonadati</taxon>
        <taxon>Pseudomonadota</taxon>
        <taxon>Betaproteobacteria</taxon>
        <taxon>Burkholderiales</taxon>
        <taxon>Burkholderiaceae</taxon>
        <taxon>Paraburkholderia</taxon>
    </lineage>
</organism>
<keyword evidence="3" id="KW-1185">Reference proteome</keyword>
<evidence type="ECO:0000313" key="2">
    <source>
        <dbReference type="EMBL" id="SFJ46998.1"/>
    </source>
</evidence>
<evidence type="ECO:0000259" key="1">
    <source>
        <dbReference type="Pfam" id="PF18456"/>
    </source>
</evidence>
<sequence length="539" mass="60962">MTISSSTQVYLRPNIQFDPLINGWYAWFHTLPPLTSALNVAERFLPRMKSYVASPMMHAAAINNPAMRGGPFINLGGQRVDEIRALIEQTTERAAKQLELAAAYKAFSTLVLEQAKGMATDPIYPQIPEALKGFVEIYYDLEHNPSFRVFESLLYASPFYARNAQSIALSAIDENTPRPFILSTPRLKDERTVFCNMPFDSRALDTLFSMREKPGSYAKIVDLMRIEEKDEPLFRSFFVEEAPELKQDRSFDGDDIRIRYYGHACMLIQSRGVSILLDPVISYGYDTDLPRYTYADLPDQIDYVLITHSHHDHIVLETLLQLRHKVKTVVVGRNCDGFPQDPSLELALRNVGFDNVIEVRDAQELKVCEGGSITAIPFMGEHNDLAIQSKAGFMIRFGTRSVLSIADSCNLDPSLYEHIFRITGRPDTLFLGMETEGARPSWVYGPLFPKALPRDINNSRRARGCNVAEATSLVDHYPFSAAYVYAMGQEPWLNHLLDNTFDENSPSLIQSTQFVEHCKAKGITSESLYAQREIVLCQN</sequence>
<dbReference type="PANTHER" id="PTHR43546">
    <property type="entry name" value="UPF0173 METAL-DEPENDENT HYDROLASE MJ1163-RELATED"/>
    <property type="match status" value="1"/>
</dbReference>
<accession>A0A1I3RL75</accession>
<protein>
    <submittedName>
        <fullName evidence="2">L-ascorbate metabolism protein UlaG, beta-lactamase superfamily</fullName>
    </submittedName>
</protein>
<dbReference type="Proteomes" id="UP000199548">
    <property type="component" value="Unassembled WGS sequence"/>
</dbReference>
<dbReference type="InterPro" id="IPR036866">
    <property type="entry name" value="RibonucZ/Hydroxyglut_hydro"/>
</dbReference>
<dbReference type="PANTHER" id="PTHR43546:SF3">
    <property type="entry name" value="UPF0173 METAL-DEPENDENT HYDROLASE MJ1163"/>
    <property type="match status" value="1"/>
</dbReference>
<dbReference type="Gene3D" id="3.60.15.10">
    <property type="entry name" value="Ribonuclease Z/Hydroxyacylglutathione hydrolase-like"/>
    <property type="match status" value="1"/>
</dbReference>
<dbReference type="EMBL" id="FOQU01000007">
    <property type="protein sequence ID" value="SFJ46998.1"/>
    <property type="molecule type" value="Genomic_DNA"/>
</dbReference>
<dbReference type="STRING" id="420953.SAMN05192543_107308"/>
<dbReference type="Pfam" id="PF13483">
    <property type="entry name" value="Lactamase_B_3"/>
    <property type="match status" value="1"/>
</dbReference>
<gene>
    <name evidence="2" type="ORF">SAMN05192543_107308</name>
</gene>
<evidence type="ECO:0000313" key="3">
    <source>
        <dbReference type="Proteomes" id="UP000199548"/>
    </source>
</evidence>
<dbReference type="RefSeq" id="WP_091016603.1">
    <property type="nucleotide sequence ID" value="NZ_CP041745.1"/>
</dbReference>
<feature type="domain" description="Diiron non-heme beta-hydroxylase N-terminal" evidence="1">
    <location>
        <begin position="10"/>
        <end position="241"/>
    </location>
</feature>
<proteinExistence type="predicted"/>
<dbReference type="SUPFAM" id="SSF56281">
    <property type="entry name" value="Metallo-hydrolase/oxidoreductase"/>
    <property type="match status" value="1"/>
</dbReference>